<sequence>MCTKISSKSRSSSQLNMNSGLNSTHRSSPVSSCCGSSHGRSSPEFDYNPDDIGEPPQMPLSPADLPSYITRFQWDMAKYPIKQSLRNIADIISKQVGQIDADLKTKSSAYNNLKGNLQNLEKKQT</sequence>
<evidence type="ECO:0000256" key="1">
    <source>
        <dbReference type="ARBA" id="ARBA00006138"/>
    </source>
</evidence>
<comment type="similarity">
    <text evidence="1 5">Belongs to the V-ATPase C subunit family.</text>
</comment>
<dbReference type="EnsemblMetazoa" id="MESCA010484-RA">
    <property type="protein sequence ID" value="MESCA010484-PA"/>
    <property type="gene ID" value="MESCA010484"/>
</dbReference>
<feature type="region of interest" description="Disordered" evidence="6">
    <location>
        <begin position="1"/>
        <end position="64"/>
    </location>
</feature>
<dbReference type="EMBL" id="CAQQ02372881">
    <property type="status" value="NOT_ANNOTATED_CDS"/>
    <property type="molecule type" value="Genomic_DNA"/>
</dbReference>
<comment type="function">
    <text evidence="5">Subunit of the V1 complex of vacuolar(H+)-ATPase (V-ATPase), a multisubunit enzyme composed of a peripheral complex (V1) that hydrolyzes ATP and a membrane integral complex (V0) that translocates protons. V-ATPase is responsible for acidifying and maintaining the pH of intracellular compartments and in some cell types, is targeted to the plasma membrane, where it is responsible for acidifying the extracellular environment. Subunit C is necessary for the assembly of the catalytic sector of the enzyme and is likely to have a specific function in its catalytic activity.</text>
</comment>
<dbReference type="HOGENOM" id="CLU_1995201_0_0_1"/>
<protein>
    <recommendedName>
        <fullName evidence="5">V-type proton ATPase subunit C</fullName>
    </recommendedName>
</protein>
<evidence type="ECO:0000256" key="6">
    <source>
        <dbReference type="SAM" id="MobiDB-lite"/>
    </source>
</evidence>
<dbReference type="GO" id="GO:0046961">
    <property type="term" value="F:proton-transporting ATPase activity, rotational mechanism"/>
    <property type="evidence" value="ECO:0007669"/>
    <property type="project" value="InterPro"/>
</dbReference>
<proteinExistence type="inferred from homology"/>
<evidence type="ECO:0000256" key="4">
    <source>
        <dbReference type="ARBA" id="ARBA00023065"/>
    </source>
</evidence>
<feature type="compositionally biased region" description="Polar residues" evidence="6">
    <location>
        <begin position="14"/>
        <end position="26"/>
    </location>
</feature>
<evidence type="ECO:0000256" key="5">
    <source>
        <dbReference type="RuleBase" id="RU364010"/>
    </source>
</evidence>
<dbReference type="GO" id="GO:0005765">
    <property type="term" value="C:lysosomal membrane"/>
    <property type="evidence" value="ECO:0007669"/>
    <property type="project" value="TreeGrafter"/>
</dbReference>
<dbReference type="Proteomes" id="UP000015102">
    <property type="component" value="Unassembled WGS sequence"/>
</dbReference>
<keyword evidence="4 5" id="KW-0406">Ion transport</keyword>
<reference evidence="7" key="2">
    <citation type="submission" date="2015-06" db="UniProtKB">
        <authorList>
            <consortium name="EnsemblMetazoa"/>
        </authorList>
    </citation>
    <scope>IDENTIFICATION</scope>
</reference>
<feature type="compositionally biased region" description="Low complexity" evidence="6">
    <location>
        <begin position="1"/>
        <end position="13"/>
    </location>
</feature>
<dbReference type="STRING" id="36166.T1H2N2"/>
<evidence type="ECO:0000256" key="2">
    <source>
        <dbReference type="ARBA" id="ARBA00022448"/>
    </source>
</evidence>
<dbReference type="Gene3D" id="1.20.1460.10">
    <property type="entry name" value="subunit c (vma5p) of the yeast v-atpase, domain 2"/>
    <property type="match status" value="1"/>
</dbReference>
<dbReference type="PANTHER" id="PTHR10137">
    <property type="entry name" value="V-TYPE PROTON ATPASE SUBUNIT C"/>
    <property type="match status" value="1"/>
</dbReference>
<reference evidence="8" key="1">
    <citation type="submission" date="2013-02" db="EMBL/GenBank/DDBJ databases">
        <authorList>
            <person name="Hughes D."/>
        </authorList>
    </citation>
    <scope>NUCLEOTIDE SEQUENCE</scope>
    <source>
        <strain>Durham</strain>
        <strain evidence="8">NC isolate 2 -- Noor lab</strain>
    </source>
</reference>
<feature type="compositionally biased region" description="Low complexity" evidence="6">
    <location>
        <begin position="27"/>
        <end position="42"/>
    </location>
</feature>
<evidence type="ECO:0000313" key="7">
    <source>
        <dbReference type="EnsemblMetazoa" id="MESCA010484-PA"/>
    </source>
</evidence>
<evidence type="ECO:0000256" key="3">
    <source>
        <dbReference type="ARBA" id="ARBA00022781"/>
    </source>
</evidence>
<dbReference type="Pfam" id="PF03223">
    <property type="entry name" value="V-ATPase_C"/>
    <property type="match status" value="1"/>
</dbReference>
<dbReference type="InterPro" id="IPR004907">
    <property type="entry name" value="ATPase_V1-cplx_csu"/>
</dbReference>
<dbReference type="SUPFAM" id="SSF118203">
    <property type="entry name" value="Vacuolar ATP synthase subunit C"/>
    <property type="match status" value="1"/>
</dbReference>
<comment type="subunit">
    <text evidence="5">V-ATPase is a heteromultimeric enzyme made up of two complexes: the ATP-hydrolytic V1 complex and the proton translocation V0 complex. The V1 complex consists of three catalytic AB heterodimers that form a heterohexamer, three peripheral stalks each consisting of EG heterodimers, one central rotor including subunits D and F, and the regulatory subunits C and H. The proton translocation complex V0 consists of the proton transport subunit a, a ring of proteolipid subunits c9c'', rotary subunit d, subunits e and f, and two accessory subunits.</text>
</comment>
<dbReference type="PANTHER" id="PTHR10137:SF0">
    <property type="entry name" value="V-TYPE PROTON ATPASE SUBUNIT C"/>
    <property type="match status" value="1"/>
</dbReference>
<dbReference type="AlphaFoldDB" id="T1H2N2"/>
<name>T1H2N2_MEGSC</name>
<evidence type="ECO:0000313" key="8">
    <source>
        <dbReference type="Proteomes" id="UP000015102"/>
    </source>
</evidence>
<keyword evidence="3 5" id="KW-0375">Hydrogen ion transport</keyword>
<accession>T1H2N2</accession>
<keyword evidence="8" id="KW-1185">Reference proteome</keyword>
<dbReference type="InterPro" id="IPR036132">
    <property type="entry name" value="Vac_ATP_synth_c_sf"/>
</dbReference>
<dbReference type="GO" id="GO:0000221">
    <property type="term" value="C:vacuolar proton-transporting V-type ATPase, V1 domain"/>
    <property type="evidence" value="ECO:0007669"/>
    <property type="project" value="TreeGrafter"/>
</dbReference>
<keyword evidence="2 5" id="KW-0813">Transport</keyword>
<organism evidence="7 8">
    <name type="scientific">Megaselia scalaris</name>
    <name type="common">Humpbacked fly</name>
    <name type="synonym">Phora scalaris</name>
    <dbReference type="NCBI Taxonomy" id="36166"/>
    <lineage>
        <taxon>Eukaryota</taxon>
        <taxon>Metazoa</taxon>
        <taxon>Ecdysozoa</taxon>
        <taxon>Arthropoda</taxon>
        <taxon>Hexapoda</taxon>
        <taxon>Insecta</taxon>
        <taxon>Pterygota</taxon>
        <taxon>Neoptera</taxon>
        <taxon>Endopterygota</taxon>
        <taxon>Diptera</taxon>
        <taxon>Brachycera</taxon>
        <taxon>Muscomorpha</taxon>
        <taxon>Platypezoidea</taxon>
        <taxon>Phoridae</taxon>
        <taxon>Megaseliini</taxon>
        <taxon>Megaselia</taxon>
    </lineage>
</organism>